<evidence type="ECO:0000256" key="2">
    <source>
        <dbReference type="ARBA" id="ARBA00022692"/>
    </source>
</evidence>
<geneLocation type="plasmid" evidence="6">
    <name>unnamed2</name>
</geneLocation>
<dbReference type="GO" id="GO:0005886">
    <property type="term" value="C:plasma membrane"/>
    <property type="evidence" value="ECO:0007669"/>
    <property type="project" value="UniProtKB-SubCell"/>
</dbReference>
<dbReference type="PANTHER" id="PTHR39344:SF1">
    <property type="entry name" value="UPF0182 PROTEIN SLL1060"/>
    <property type="match status" value="1"/>
</dbReference>
<evidence type="ECO:0000256" key="4">
    <source>
        <dbReference type="ARBA" id="ARBA00023136"/>
    </source>
</evidence>
<dbReference type="KEGG" id="moc:BB934_40410"/>
<feature type="transmembrane region" description="Helical" evidence="5">
    <location>
        <begin position="7"/>
        <end position="30"/>
    </location>
</feature>
<comment type="similarity">
    <text evidence="5">Belongs to the UPF0182 family.</text>
</comment>
<organism evidence="6">
    <name type="scientific">Microvirga ossetica</name>
    <dbReference type="NCBI Taxonomy" id="1882682"/>
    <lineage>
        <taxon>Bacteria</taxon>
        <taxon>Pseudomonadati</taxon>
        <taxon>Pseudomonadota</taxon>
        <taxon>Alphaproteobacteria</taxon>
        <taxon>Hyphomicrobiales</taxon>
        <taxon>Methylobacteriaceae</taxon>
        <taxon>Microvirga</taxon>
    </lineage>
</organism>
<dbReference type="RefSeq" id="WP_099515354.1">
    <property type="nucleotide sequence ID" value="NZ_CP016619.1"/>
</dbReference>
<feature type="transmembrane region" description="Helical" evidence="5">
    <location>
        <begin position="279"/>
        <end position="300"/>
    </location>
</feature>
<dbReference type="InterPro" id="IPR005372">
    <property type="entry name" value="UPF0182"/>
</dbReference>
<dbReference type="AlphaFoldDB" id="A0A1B2EWZ1"/>
<proteinExistence type="inferred from homology"/>
<feature type="transmembrane region" description="Helical" evidence="5">
    <location>
        <begin position="199"/>
        <end position="220"/>
    </location>
</feature>
<feature type="transmembrane region" description="Helical" evidence="5">
    <location>
        <begin position="251"/>
        <end position="272"/>
    </location>
</feature>
<protein>
    <recommendedName>
        <fullName evidence="5">UPF0182 protein BB934_40410</fullName>
    </recommendedName>
</protein>
<evidence type="ECO:0000313" key="6">
    <source>
        <dbReference type="EMBL" id="ANY84466.1"/>
    </source>
</evidence>
<dbReference type="EMBL" id="CP016619">
    <property type="protein sequence ID" value="ANY84466.1"/>
    <property type="molecule type" value="Genomic_DNA"/>
</dbReference>
<gene>
    <name evidence="6" type="ORF">BB934_40410</name>
</gene>
<keyword evidence="2 5" id="KW-0812">Transmembrane</keyword>
<feature type="transmembrane region" description="Helical" evidence="5">
    <location>
        <begin position="50"/>
        <end position="71"/>
    </location>
</feature>
<feature type="transmembrane region" description="Helical" evidence="5">
    <location>
        <begin position="106"/>
        <end position="124"/>
    </location>
</feature>
<dbReference type="PANTHER" id="PTHR39344">
    <property type="entry name" value="UPF0182 PROTEIN SLL1060"/>
    <property type="match status" value="1"/>
</dbReference>
<dbReference type="Pfam" id="PF03699">
    <property type="entry name" value="UPF0182"/>
    <property type="match status" value="1"/>
</dbReference>
<dbReference type="PROSITE" id="PS51257">
    <property type="entry name" value="PROKAR_LIPOPROTEIN"/>
    <property type="match status" value="1"/>
</dbReference>
<name>A0A1B2EWZ1_9HYPH</name>
<keyword evidence="1 5" id="KW-1003">Cell membrane</keyword>
<keyword evidence="6" id="KW-0614">Plasmid</keyword>
<sequence length="910" mass="102379">MPWRRTAVAAAAIVACLTILNFIIDFVVDWTWFGAIGYRDVFWTVFSTRALLFLTVFAATTIILWANGWLASRLAKPGIGRFLELAGATVRPPLSANVPDVVRRRLPLFVAGAAAFLGGLLAAAEMTNWDVLLRFLYQVPYGQRDPIFGNDIGFYLFSLPAYIALKNWMLLTVSLSVLSAGTVYWVCGHIELDGQRRRISQTAIAHGSALLGVFFAVKAWSYGLDRYLLLYGDNGVVVGASYTDVHVELPVLWLLIGLAVIAAIVSWANLWVRTYKLPLAATALVFGSAFVLAEVFPVLFERLFVKPNELELERPYIQQNITLTRQAYNLHQMATRAFPVEQSLTSASLQANQATIDNIRLWDEPPLMATYRQLQEIRTYYRFGDVDVDRYWLDGAYRQVMLSARELASTLLPSNAQTWVNRHVLFTHGNGVIMSPVTHKSAEGLPVFYLSDIPPVATGGPPVREPRIYYGELTDTYVLVKGSTPEFDYPKGKDNVYAPYGGLGGVSVGSAARRALFAWYFNDPNILISSYVTAESRIMFRRTIKERVETIAPFLHLDHNPYLVVSEGRLFWVQDAYTTSDYFPYAVPYDEAGGLNYIRNSVKITVDAYNGTVDLYLADPSDPIAATYAHIFPGLLKAFAAMPQDLQRHMRYPEDLFLIQAHTYAAYHMEAPEVFYNREDLWQFPRQPADSGTAMMTPYYMIMRLPGEHQAENILMLPMVPSQRENMIAWLAARCDPPHYGEMIVYEFPKDKLVYGPFQIEARINQNTAISQQLSLWNQLGSRVIRGNLHVIPIEHSLLYVSPLYLRASTGQIPELKRVIAAYGDQVVMEETLAQALAALFTEPLHASEQAGVPSRGLMAPPEADRAREALRHYRQAMERLKAGDWQGFGAELDQLRTVLERSSEVPGDR</sequence>
<dbReference type="GO" id="GO:0005576">
    <property type="term" value="C:extracellular region"/>
    <property type="evidence" value="ECO:0007669"/>
    <property type="project" value="TreeGrafter"/>
</dbReference>
<dbReference type="OrthoDB" id="9763654at2"/>
<evidence type="ECO:0000256" key="3">
    <source>
        <dbReference type="ARBA" id="ARBA00022989"/>
    </source>
</evidence>
<keyword evidence="3 5" id="KW-1133">Transmembrane helix</keyword>
<keyword evidence="4 5" id="KW-0472">Membrane</keyword>
<dbReference type="HAMAP" id="MF_01600">
    <property type="entry name" value="UPF0182"/>
    <property type="match status" value="1"/>
</dbReference>
<evidence type="ECO:0000256" key="1">
    <source>
        <dbReference type="ARBA" id="ARBA00022475"/>
    </source>
</evidence>
<feature type="transmembrane region" description="Helical" evidence="5">
    <location>
        <begin position="168"/>
        <end position="187"/>
    </location>
</feature>
<reference evidence="6" key="1">
    <citation type="submission" date="2016-07" db="EMBL/GenBank/DDBJ databases">
        <title>Microvirga ossetica sp. nov. a new species of rhizobia isolated from root nodules of the legume species Vicia alpestris Steven originated from North Ossetia region in the Caucasus.</title>
        <authorList>
            <person name="Safronova V.I."/>
            <person name="Kuznetsova I.G."/>
            <person name="Sazanova A.L."/>
            <person name="Belimov A."/>
            <person name="Andronov E."/>
            <person name="Osledkin Y.S."/>
            <person name="Onishchuk O.P."/>
            <person name="Kurchak O.N."/>
            <person name="Shaposhnikov A.I."/>
            <person name="Willems A."/>
            <person name="Tikhonovich I.A."/>
        </authorList>
    </citation>
    <scope>NUCLEOTIDE SEQUENCE [LARGE SCALE GENOMIC DNA]</scope>
    <source>
        <strain evidence="6">V5/3M</strain>
        <plasmid evidence="6">unnamed2</plasmid>
    </source>
</reference>
<evidence type="ECO:0000256" key="5">
    <source>
        <dbReference type="HAMAP-Rule" id="MF_01600"/>
    </source>
</evidence>
<accession>A0A1B2EWZ1</accession>
<comment type="subcellular location">
    <subcellularLocation>
        <location evidence="5">Cell membrane</location>
        <topology evidence="5">Multi-pass membrane protein</topology>
    </subcellularLocation>
</comment>